<dbReference type="InParanoid" id="A0A3P8VS74"/>
<evidence type="ECO:0000256" key="2">
    <source>
        <dbReference type="ARBA" id="ARBA00013064"/>
    </source>
</evidence>
<comment type="similarity">
    <text evidence="1">Belongs to the protein-tyrosine phosphatase family. Non-receptor class CDC14 subfamily.</text>
</comment>
<evidence type="ECO:0000313" key="6">
    <source>
        <dbReference type="Proteomes" id="UP000265120"/>
    </source>
</evidence>
<protein>
    <recommendedName>
        <fullName evidence="2">protein-tyrosine-phosphatase</fullName>
        <ecNumber evidence="2">3.1.3.48</ecNumber>
    </recommendedName>
</protein>
<dbReference type="InterPro" id="IPR050561">
    <property type="entry name" value="PTP"/>
</dbReference>
<evidence type="ECO:0000256" key="1">
    <source>
        <dbReference type="ARBA" id="ARBA00007315"/>
    </source>
</evidence>
<dbReference type="InterPro" id="IPR029021">
    <property type="entry name" value="Prot-tyrosine_phosphatase-like"/>
</dbReference>
<dbReference type="GeneTree" id="ENSGT00940000155950"/>
<organism evidence="5 6">
    <name type="scientific">Cynoglossus semilaevis</name>
    <name type="common">Tongue sole</name>
    <dbReference type="NCBI Taxonomy" id="244447"/>
    <lineage>
        <taxon>Eukaryota</taxon>
        <taxon>Metazoa</taxon>
        <taxon>Chordata</taxon>
        <taxon>Craniata</taxon>
        <taxon>Vertebrata</taxon>
        <taxon>Euteleostomi</taxon>
        <taxon>Actinopterygii</taxon>
        <taxon>Neopterygii</taxon>
        <taxon>Teleostei</taxon>
        <taxon>Neoteleostei</taxon>
        <taxon>Acanthomorphata</taxon>
        <taxon>Carangaria</taxon>
        <taxon>Pleuronectiformes</taxon>
        <taxon>Pleuronectoidei</taxon>
        <taxon>Cynoglossidae</taxon>
        <taxon>Cynoglossinae</taxon>
        <taxon>Cynoglossus</taxon>
    </lineage>
</organism>
<dbReference type="STRING" id="244447.ENSCSEP00000017159"/>
<sequence length="103" mass="11552">MFLRKGIQQQVLILQFDTLILRPSLSTSDGWLKFFGFKHHDLFFVDGSTPNNSIIRKFLNISENAEGAIAVHCKGQIPLGRTGTLIGCYIMKHYRLAAAEAIT</sequence>
<dbReference type="PANTHER" id="PTHR23339">
    <property type="entry name" value="TYROSINE SPECIFIC PROTEIN PHOSPHATASE AND DUAL SPECIFICITY PROTEIN PHOSPHATASE"/>
    <property type="match status" value="1"/>
</dbReference>
<dbReference type="Ensembl" id="ENSCSET00000017373.1">
    <property type="protein sequence ID" value="ENSCSEP00000017159.1"/>
    <property type="gene ID" value="ENSCSEG00000011012.1"/>
</dbReference>
<accession>A0A3P8VS74</accession>
<evidence type="ECO:0000256" key="3">
    <source>
        <dbReference type="ARBA" id="ARBA00022801"/>
    </source>
</evidence>
<evidence type="ECO:0000256" key="4">
    <source>
        <dbReference type="ARBA" id="ARBA00022912"/>
    </source>
</evidence>
<reference evidence="5 6" key="1">
    <citation type="journal article" date="2014" name="Nat. Genet.">
        <title>Whole-genome sequence of a flatfish provides insights into ZW sex chromosome evolution and adaptation to a benthic lifestyle.</title>
        <authorList>
            <person name="Chen S."/>
            <person name="Zhang G."/>
            <person name="Shao C."/>
            <person name="Huang Q."/>
            <person name="Liu G."/>
            <person name="Zhang P."/>
            <person name="Song W."/>
            <person name="An N."/>
            <person name="Chalopin D."/>
            <person name="Volff J.N."/>
            <person name="Hong Y."/>
            <person name="Li Q."/>
            <person name="Sha Z."/>
            <person name="Zhou H."/>
            <person name="Xie M."/>
            <person name="Yu Q."/>
            <person name="Liu Y."/>
            <person name="Xiang H."/>
            <person name="Wang N."/>
            <person name="Wu K."/>
            <person name="Yang C."/>
            <person name="Zhou Q."/>
            <person name="Liao X."/>
            <person name="Yang L."/>
            <person name="Hu Q."/>
            <person name="Zhang J."/>
            <person name="Meng L."/>
            <person name="Jin L."/>
            <person name="Tian Y."/>
            <person name="Lian J."/>
            <person name="Yang J."/>
            <person name="Miao G."/>
            <person name="Liu S."/>
            <person name="Liang Z."/>
            <person name="Yan F."/>
            <person name="Li Y."/>
            <person name="Sun B."/>
            <person name="Zhang H."/>
            <person name="Zhang J."/>
            <person name="Zhu Y."/>
            <person name="Du M."/>
            <person name="Zhao Y."/>
            <person name="Schartl M."/>
            <person name="Tang Q."/>
            <person name="Wang J."/>
        </authorList>
    </citation>
    <scope>NUCLEOTIDE SEQUENCE</scope>
</reference>
<name>A0A3P8VS74_CYNSE</name>
<keyword evidence="4" id="KW-0904">Protein phosphatase</keyword>
<dbReference type="Pfam" id="PF22785">
    <property type="entry name" value="Tc-R-P"/>
    <property type="match status" value="1"/>
</dbReference>
<dbReference type="FunFam" id="3.90.190.10:FF:000006">
    <property type="entry name" value="Dual specificity protein phosphatase CDC14B"/>
    <property type="match status" value="1"/>
</dbReference>
<keyword evidence="6" id="KW-1185">Reference proteome</keyword>
<keyword evidence="3" id="KW-0378">Hydrolase</keyword>
<dbReference type="Gene3D" id="3.90.190.10">
    <property type="entry name" value="Protein tyrosine phosphatase superfamily"/>
    <property type="match status" value="1"/>
</dbReference>
<proteinExistence type="inferred from homology"/>
<reference evidence="5" key="3">
    <citation type="submission" date="2025-09" db="UniProtKB">
        <authorList>
            <consortium name="Ensembl"/>
        </authorList>
    </citation>
    <scope>IDENTIFICATION</scope>
</reference>
<dbReference type="EC" id="3.1.3.48" evidence="2"/>
<dbReference type="SUPFAM" id="SSF52799">
    <property type="entry name" value="(Phosphotyrosine protein) phosphatases II"/>
    <property type="match status" value="1"/>
</dbReference>
<dbReference type="Proteomes" id="UP000265120">
    <property type="component" value="Chromosome W"/>
</dbReference>
<reference evidence="5" key="2">
    <citation type="submission" date="2025-08" db="UniProtKB">
        <authorList>
            <consortium name="Ensembl"/>
        </authorList>
    </citation>
    <scope>IDENTIFICATION</scope>
</reference>
<dbReference type="AlphaFoldDB" id="A0A3P8VS74"/>
<evidence type="ECO:0000313" key="5">
    <source>
        <dbReference type="Ensembl" id="ENSCSEP00000017159.1"/>
    </source>
</evidence>
<dbReference type="GO" id="GO:0004725">
    <property type="term" value="F:protein tyrosine phosphatase activity"/>
    <property type="evidence" value="ECO:0007669"/>
    <property type="project" value="UniProtKB-EC"/>
</dbReference>